<keyword evidence="1" id="KW-0539">Nucleus</keyword>
<dbReference type="InterPro" id="IPR036864">
    <property type="entry name" value="Zn2-C6_fun-type_DNA-bd_sf"/>
</dbReference>
<evidence type="ECO:0000313" key="4">
    <source>
        <dbReference type="Proteomes" id="UP001408356"/>
    </source>
</evidence>
<evidence type="ECO:0000256" key="2">
    <source>
        <dbReference type="SAM" id="MobiDB-lite"/>
    </source>
</evidence>
<feature type="region of interest" description="Disordered" evidence="2">
    <location>
        <begin position="227"/>
        <end position="263"/>
    </location>
</feature>
<name>A0ABR2VC31_9PEZI</name>
<evidence type="ECO:0000256" key="1">
    <source>
        <dbReference type="ARBA" id="ARBA00023242"/>
    </source>
</evidence>
<feature type="compositionally biased region" description="Basic and acidic residues" evidence="2">
    <location>
        <begin position="1"/>
        <end position="27"/>
    </location>
</feature>
<dbReference type="EMBL" id="JARVKF010000051">
    <property type="protein sequence ID" value="KAK9424020.1"/>
    <property type="molecule type" value="Genomic_DNA"/>
</dbReference>
<organism evidence="3 4">
    <name type="scientific">Seiridium unicorne</name>
    <dbReference type="NCBI Taxonomy" id="138068"/>
    <lineage>
        <taxon>Eukaryota</taxon>
        <taxon>Fungi</taxon>
        <taxon>Dikarya</taxon>
        <taxon>Ascomycota</taxon>
        <taxon>Pezizomycotina</taxon>
        <taxon>Sordariomycetes</taxon>
        <taxon>Xylariomycetidae</taxon>
        <taxon>Amphisphaeriales</taxon>
        <taxon>Sporocadaceae</taxon>
        <taxon>Seiridium</taxon>
    </lineage>
</organism>
<feature type="compositionally biased region" description="Polar residues" evidence="2">
    <location>
        <begin position="240"/>
        <end position="261"/>
    </location>
</feature>
<feature type="compositionally biased region" description="Basic and acidic residues" evidence="2">
    <location>
        <begin position="430"/>
        <end position="443"/>
    </location>
</feature>
<accession>A0ABR2VC31</accession>
<gene>
    <name evidence="3" type="ORF">SUNI508_13841</name>
</gene>
<evidence type="ECO:0000313" key="3">
    <source>
        <dbReference type="EMBL" id="KAK9424020.1"/>
    </source>
</evidence>
<feature type="compositionally biased region" description="Polar residues" evidence="2">
    <location>
        <begin position="486"/>
        <end position="500"/>
    </location>
</feature>
<dbReference type="InterPro" id="IPR001138">
    <property type="entry name" value="Zn2Cys6_DnaBD"/>
</dbReference>
<comment type="caution">
    <text evidence="3">The sequence shown here is derived from an EMBL/GenBank/DDBJ whole genome shotgun (WGS) entry which is preliminary data.</text>
</comment>
<dbReference type="Proteomes" id="UP001408356">
    <property type="component" value="Unassembled WGS sequence"/>
</dbReference>
<protein>
    <recommendedName>
        <fullName evidence="5">Zn(2)-C6 fungal-type domain-containing protein</fullName>
    </recommendedName>
</protein>
<feature type="compositionally biased region" description="Low complexity" evidence="2">
    <location>
        <begin position="418"/>
        <end position="429"/>
    </location>
</feature>
<dbReference type="CDD" id="cd00067">
    <property type="entry name" value="GAL4"/>
    <property type="match status" value="1"/>
</dbReference>
<feature type="region of interest" description="Disordered" evidence="2">
    <location>
        <begin position="1"/>
        <end position="43"/>
    </location>
</feature>
<proteinExistence type="predicted"/>
<evidence type="ECO:0008006" key="5">
    <source>
        <dbReference type="Google" id="ProtNLM"/>
    </source>
</evidence>
<feature type="region of interest" description="Disordered" evidence="2">
    <location>
        <begin position="400"/>
        <end position="538"/>
    </location>
</feature>
<reference evidence="3 4" key="1">
    <citation type="journal article" date="2024" name="J. Plant Pathol.">
        <title>Sequence and assembly of the genome of Seiridium unicorne, isolate CBS 538.82, causal agent of cypress canker disease.</title>
        <authorList>
            <person name="Scali E."/>
            <person name="Rocca G.D."/>
            <person name="Danti R."/>
            <person name="Garbelotto M."/>
            <person name="Barberini S."/>
            <person name="Baroncelli R."/>
            <person name="Emiliani G."/>
        </authorList>
    </citation>
    <scope>NUCLEOTIDE SEQUENCE [LARGE SCALE GENOMIC DNA]</scope>
    <source>
        <strain evidence="3 4">BM-138-508</strain>
    </source>
</reference>
<dbReference type="SUPFAM" id="SSF57701">
    <property type="entry name" value="Zn2/Cys6 DNA-binding domain"/>
    <property type="match status" value="1"/>
</dbReference>
<feature type="compositionally biased region" description="Basic and acidic residues" evidence="2">
    <location>
        <begin position="469"/>
        <end position="485"/>
    </location>
</feature>
<sequence>MAHVSDSEHHKRKRHDDDNGAKPHSDRIPQPPPPQSGNQTPINYLARNNVGKLKLIHGDTETFSDVLTLINEYEGVLSRHESFASNLGAKLMGPRLLKAMEVIFEGPIMTSPAQNAMSSDPITWLDVVEFAKARPGDFNLATTSNGTRCCQFFLKGVQAEISEDDWRVIVSGTLDRNRLIPPQPLEEDETAELATLEILEQRLKVLIKKADEVAGKARQLNYHLSGRKAAISSRRPPQHGASSGSGFQAVNQPGLPASSNHHGYDLHADLLQQFLAHNPANRLPSISSVPPTPGTLATAISTPRTSIQQQVLTSISNRPSPGIYPLESGLRDPDDEHRALVTAKVEKLSRGDEILPPCDRCRRLKTACIKHLTACQGCTKKHARCVWKGLTKEEVAWLKQEAGDSDDGGDESRERGPSSHSAPSSSQDPNEPRRDSDRSDDPGPSRSQSRIAIGRSADDIWRMGTSSISRRDSMDIDVDPRDTHNLRPTPTNMDHSSQQDLRSRDPVLLSRIATTASAANADGSSIPSRSGGGGQGGL</sequence>
<keyword evidence="4" id="KW-1185">Reference proteome</keyword>